<evidence type="ECO:0000313" key="2">
    <source>
        <dbReference type="Proteomes" id="UP001235712"/>
    </source>
</evidence>
<reference evidence="1 2" key="1">
    <citation type="submission" date="2023-07" db="EMBL/GenBank/DDBJ databases">
        <title>Sequencing the genomes of 1000 actinobacteria strains.</title>
        <authorList>
            <person name="Klenk H.-P."/>
        </authorList>
    </citation>
    <scope>NUCLEOTIDE SEQUENCE [LARGE SCALE GENOMIC DNA]</scope>
    <source>
        <strain evidence="1 2">DSM 44388</strain>
    </source>
</reference>
<gene>
    <name evidence="1" type="ORF">J2S57_006742</name>
</gene>
<evidence type="ECO:0000313" key="1">
    <source>
        <dbReference type="EMBL" id="MDP9830993.1"/>
    </source>
</evidence>
<dbReference type="Gene3D" id="1.10.287.1060">
    <property type="entry name" value="ESAT-6-like"/>
    <property type="match status" value="1"/>
</dbReference>
<dbReference type="Proteomes" id="UP001235712">
    <property type="component" value="Unassembled WGS sequence"/>
</dbReference>
<proteinExistence type="predicted"/>
<dbReference type="RefSeq" id="WP_307250337.1">
    <property type="nucleotide sequence ID" value="NZ_JAUSQZ010000001.1"/>
</dbReference>
<sequence length="98" mass="10724">MADVNVDPDAVRNAVNVMNNNKESIITDLQGLLTAVTALLTLDGGLWLKNSSPIMSTEFQAFSRDLQEAITNIQSFAESFNSTVTNLQLLDDGYSKRT</sequence>
<protein>
    <submittedName>
        <fullName evidence="1">Uncharacterized protein YukE</fullName>
    </submittedName>
</protein>
<dbReference type="EMBL" id="JAUSQZ010000001">
    <property type="protein sequence ID" value="MDP9830993.1"/>
    <property type="molecule type" value="Genomic_DNA"/>
</dbReference>
<comment type="caution">
    <text evidence="1">The sequence shown here is derived from an EMBL/GenBank/DDBJ whole genome shotgun (WGS) entry which is preliminary data.</text>
</comment>
<accession>A0ABT9PE62</accession>
<organism evidence="1 2">
    <name type="scientific">Kineosporia succinea</name>
    <dbReference type="NCBI Taxonomy" id="84632"/>
    <lineage>
        <taxon>Bacteria</taxon>
        <taxon>Bacillati</taxon>
        <taxon>Actinomycetota</taxon>
        <taxon>Actinomycetes</taxon>
        <taxon>Kineosporiales</taxon>
        <taxon>Kineosporiaceae</taxon>
        <taxon>Kineosporia</taxon>
    </lineage>
</organism>
<keyword evidence="2" id="KW-1185">Reference proteome</keyword>
<name>A0ABT9PE62_9ACTN</name>